<dbReference type="InterPro" id="IPR003593">
    <property type="entry name" value="AAA+_ATPase"/>
</dbReference>
<dbReference type="GO" id="GO:0015833">
    <property type="term" value="P:peptide transport"/>
    <property type="evidence" value="ECO:0007669"/>
    <property type="project" value="InterPro"/>
</dbReference>
<evidence type="ECO:0000256" key="3">
    <source>
        <dbReference type="ARBA" id="ARBA00022741"/>
    </source>
</evidence>
<proteinExistence type="inferred from homology"/>
<dbReference type="EMBL" id="NAEP01000015">
    <property type="protein sequence ID" value="PDQ36408.1"/>
    <property type="molecule type" value="Genomic_DNA"/>
</dbReference>
<dbReference type="FunFam" id="3.40.50.300:FF:000016">
    <property type="entry name" value="Oligopeptide ABC transporter ATP-binding component"/>
    <property type="match status" value="1"/>
</dbReference>
<feature type="domain" description="ABC transporter" evidence="5">
    <location>
        <begin position="350"/>
        <end position="594"/>
    </location>
</feature>
<sequence>MALIDVRHLTVDLPSEDGTVHAVQDVSFAVEPGEFFGIVGESGSGKSVLVQALLGLIPGARVTGEAWFDGRDLLALNDRDLRSLRGSAVSMVFQDPLSSLHPQYTIGAQITELIHTHRSVSREQARTMAVDMLGKVGIPDPTSRFGFYPHQFSGGMRQRVMIAMALVLEPKLIIADEPTTALDSTVQTQILELLRNMRDEFGVTILMITHDLGVLSRVADRVMVMYAGRRLEMGPRAALFAAPVHPYTSGLLRSSPANYTPGADLVPISGRPPSLLEVTTGCVFTPRCPQAHEQCAETPPVRRYSDGAEAACWLDVSGKAASVLTDTAAQAVVNSHPAAEPAGDPVEPIIRATGIEMVYRNRRRSSARVLDGIDLTLNRGETLGLVGESGCGKTTLARILAGLIEPTGGTITLAGRSTRGLGRAEWKAVRRDIQLVFQDPFGSLNPRRRVGSIIGDPYRIHGTVSRHERRSRVQGLMELVGLNPEHYNRFPAQFSGGQRQRIGISRALALNPAVIILDEPVSALDVSIQAQILNLLSSLQHEFSLSYLFISHDLSVVRHMCDRIAVMENGRIIENAPTEQIYRAPREEFTQKLLAASTFNTAPVTEIARTLVPVVAGGPGLVRENVA</sequence>
<dbReference type="GO" id="GO:0005524">
    <property type="term" value="F:ATP binding"/>
    <property type="evidence" value="ECO:0007669"/>
    <property type="project" value="UniProtKB-KW"/>
</dbReference>
<evidence type="ECO:0000313" key="6">
    <source>
        <dbReference type="EMBL" id="PDQ36408.1"/>
    </source>
</evidence>
<dbReference type="SMART" id="SM00382">
    <property type="entry name" value="AAA"/>
    <property type="match status" value="2"/>
</dbReference>
<dbReference type="InterPro" id="IPR003439">
    <property type="entry name" value="ABC_transporter-like_ATP-bd"/>
</dbReference>
<evidence type="ECO:0000259" key="5">
    <source>
        <dbReference type="PROSITE" id="PS50893"/>
    </source>
</evidence>
<accession>A0A2A6FUS7</accession>
<dbReference type="InterPro" id="IPR017871">
    <property type="entry name" value="ABC_transporter-like_CS"/>
</dbReference>
<dbReference type="AlphaFoldDB" id="A0A2A6FUS7"/>
<dbReference type="SUPFAM" id="SSF52540">
    <property type="entry name" value="P-loop containing nucleoside triphosphate hydrolases"/>
    <property type="match status" value="2"/>
</dbReference>
<dbReference type="NCBIfam" id="TIGR01727">
    <property type="entry name" value="oligo_HPY"/>
    <property type="match status" value="1"/>
</dbReference>
<name>A0A2A6FUS7_9MICO</name>
<dbReference type="Gene3D" id="3.40.50.300">
    <property type="entry name" value="P-loop containing nucleotide triphosphate hydrolases"/>
    <property type="match status" value="2"/>
</dbReference>
<evidence type="ECO:0000313" key="7">
    <source>
        <dbReference type="Proteomes" id="UP000219994"/>
    </source>
</evidence>
<dbReference type="PROSITE" id="PS50893">
    <property type="entry name" value="ABC_TRANSPORTER_2"/>
    <property type="match status" value="2"/>
</dbReference>
<dbReference type="PANTHER" id="PTHR43776:SF7">
    <property type="entry name" value="D,D-DIPEPTIDE TRANSPORT ATP-BINDING PROTEIN DDPF-RELATED"/>
    <property type="match status" value="1"/>
</dbReference>
<organism evidence="6 7">
    <name type="scientific">Candidatus Lumbricidiphila eiseniae</name>
    <dbReference type="NCBI Taxonomy" id="1969409"/>
    <lineage>
        <taxon>Bacteria</taxon>
        <taxon>Bacillati</taxon>
        <taxon>Actinomycetota</taxon>
        <taxon>Actinomycetes</taxon>
        <taxon>Micrococcales</taxon>
        <taxon>Microbacteriaceae</taxon>
        <taxon>Candidatus Lumbricidiphila</taxon>
    </lineage>
</organism>
<evidence type="ECO:0000256" key="2">
    <source>
        <dbReference type="ARBA" id="ARBA00022448"/>
    </source>
</evidence>
<protein>
    <submittedName>
        <fullName evidence="6">ABC transporter ATP-binding protein</fullName>
    </submittedName>
</protein>
<dbReference type="Pfam" id="PF08352">
    <property type="entry name" value="oligo_HPY"/>
    <property type="match status" value="1"/>
</dbReference>
<comment type="similarity">
    <text evidence="1">Belongs to the ABC transporter superfamily.</text>
</comment>
<dbReference type="GO" id="GO:0016887">
    <property type="term" value="F:ATP hydrolysis activity"/>
    <property type="evidence" value="ECO:0007669"/>
    <property type="project" value="InterPro"/>
</dbReference>
<comment type="caution">
    <text evidence="6">The sequence shown here is derived from an EMBL/GenBank/DDBJ whole genome shotgun (WGS) entry which is preliminary data.</text>
</comment>
<dbReference type="NCBIfam" id="NF008453">
    <property type="entry name" value="PRK11308.1"/>
    <property type="match status" value="2"/>
</dbReference>
<dbReference type="CDD" id="cd03257">
    <property type="entry name" value="ABC_NikE_OppD_transporters"/>
    <property type="match status" value="2"/>
</dbReference>
<dbReference type="InterPro" id="IPR013563">
    <property type="entry name" value="Oligopep_ABC_C"/>
</dbReference>
<feature type="domain" description="ABC transporter" evidence="5">
    <location>
        <begin position="4"/>
        <end position="252"/>
    </location>
</feature>
<evidence type="ECO:0000256" key="1">
    <source>
        <dbReference type="ARBA" id="ARBA00005417"/>
    </source>
</evidence>
<dbReference type="Pfam" id="PF00005">
    <property type="entry name" value="ABC_tran"/>
    <property type="match status" value="2"/>
</dbReference>
<evidence type="ECO:0000256" key="4">
    <source>
        <dbReference type="ARBA" id="ARBA00022840"/>
    </source>
</evidence>
<dbReference type="InterPro" id="IPR050319">
    <property type="entry name" value="ABC_transp_ATP-bind"/>
</dbReference>
<keyword evidence="4 6" id="KW-0067">ATP-binding</keyword>
<dbReference type="PROSITE" id="PS00211">
    <property type="entry name" value="ABC_TRANSPORTER_1"/>
    <property type="match status" value="2"/>
</dbReference>
<dbReference type="GO" id="GO:0055085">
    <property type="term" value="P:transmembrane transport"/>
    <property type="evidence" value="ECO:0007669"/>
    <property type="project" value="UniProtKB-ARBA"/>
</dbReference>
<reference evidence="7" key="1">
    <citation type="submission" date="2017-03" db="EMBL/GenBank/DDBJ databases">
        <authorList>
            <person name="Lund M.B."/>
        </authorList>
    </citation>
    <scope>NUCLEOTIDE SEQUENCE [LARGE SCALE GENOMIC DNA]</scope>
</reference>
<dbReference type="PANTHER" id="PTHR43776">
    <property type="entry name" value="TRANSPORT ATP-BINDING PROTEIN"/>
    <property type="match status" value="1"/>
</dbReference>
<dbReference type="Proteomes" id="UP000219994">
    <property type="component" value="Unassembled WGS sequence"/>
</dbReference>
<dbReference type="NCBIfam" id="NF007739">
    <property type="entry name" value="PRK10419.1"/>
    <property type="match status" value="2"/>
</dbReference>
<keyword evidence="3" id="KW-0547">Nucleotide-binding</keyword>
<dbReference type="InterPro" id="IPR027417">
    <property type="entry name" value="P-loop_NTPase"/>
</dbReference>
<keyword evidence="2" id="KW-0813">Transport</keyword>
<gene>
    <name evidence="6" type="ORF">B5766_00870</name>
</gene>